<sequence length="93" mass="10020">MEVSNLARSIINLRLNMMLGEMLFMLVVVAGLLAGEASGKLQAQGKYEMLATPNKNTDERSIVDNMKMIFGAGSNRAPAHDTPASSCSCQNED</sequence>
<accession>A0A182K8A1</accession>
<dbReference type="EnsemblMetazoa" id="ACHR006986-RA">
    <property type="protein sequence ID" value="ACHR006986-PA"/>
    <property type="gene ID" value="ACHR006986"/>
</dbReference>
<dbReference type="STRING" id="43041.A0A182K8A1"/>
<protein>
    <submittedName>
        <fullName evidence="2">Uncharacterized protein</fullName>
    </submittedName>
</protein>
<feature type="compositionally biased region" description="Polar residues" evidence="1">
    <location>
        <begin position="83"/>
        <end position="93"/>
    </location>
</feature>
<organism evidence="2 3">
    <name type="scientific">Anopheles christyi</name>
    <dbReference type="NCBI Taxonomy" id="43041"/>
    <lineage>
        <taxon>Eukaryota</taxon>
        <taxon>Metazoa</taxon>
        <taxon>Ecdysozoa</taxon>
        <taxon>Arthropoda</taxon>
        <taxon>Hexapoda</taxon>
        <taxon>Insecta</taxon>
        <taxon>Pterygota</taxon>
        <taxon>Neoptera</taxon>
        <taxon>Endopterygota</taxon>
        <taxon>Diptera</taxon>
        <taxon>Nematocera</taxon>
        <taxon>Culicoidea</taxon>
        <taxon>Culicidae</taxon>
        <taxon>Anophelinae</taxon>
        <taxon>Anopheles</taxon>
    </lineage>
</organism>
<name>A0A182K8A1_9DIPT</name>
<reference evidence="3" key="1">
    <citation type="submission" date="2013-03" db="EMBL/GenBank/DDBJ databases">
        <title>The Genome Sequence of Anopheles christyi ACHKN1017.</title>
        <authorList>
            <consortium name="The Broad Institute Genomics Platform"/>
            <person name="Neafsey D.E."/>
            <person name="Besansky N."/>
            <person name="Walker B."/>
            <person name="Young S.K."/>
            <person name="Zeng Q."/>
            <person name="Gargeya S."/>
            <person name="Fitzgerald M."/>
            <person name="Haas B."/>
            <person name="Abouelleil A."/>
            <person name="Allen A.W."/>
            <person name="Alvarado L."/>
            <person name="Arachchi H.M."/>
            <person name="Berlin A.M."/>
            <person name="Chapman S.B."/>
            <person name="Gainer-Dewar J."/>
            <person name="Goldberg J."/>
            <person name="Griggs A."/>
            <person name="Gujja S."/>
            <person name="Hansen M."/>
            <person name="Howarth C."/>
            <person name="Imamovic A."/>
            <person name="Ireland A."/>
            <person name="Larimer J."/>
            <person name="McCowan C."/>
            <person name="Murphy C."/>
            <person name="Pearson M."/>
            <person name="Poon T.W."/>
            <person name="Priest M."/>
            <person name="Roberts A."/>
            <person name="Saif S."/>
            <person name="Shea T."/>
            <person name="Sisk P."/>
            <person name="Sykes S."/>
            <person name="Wortman J."/>
            <person name="Nusbaum C."/>
            <person name="Birren B."/>
        </authorList>
    </citation>
    <scope>NUCLEOTIDE SEQUENCE [LARGE SCALE GENOMIC DNA]</scope>
    <source>
        <strain evidence="3">ACHKN1017</strain>
    </source>
</reference>
<dbReference type="AlphaFoldDB" id="A0A182K8A1"/>
<feature type="region of interest" description="Disordered" evidence="1">
    <location>
        <begin position="74"/>
        <end position="93"/>
    </location>
</feature>
<keyword evidence="3" id="KW-1185">Reference proteome</keyword>
<evidence type="ECO:0000256" key="1">
    <source>
        <dbReference type="SAM" id="MobiDB-lite"/>
    </source>
</evidence>
<evidence type="ECO:0000313" key="2">
    <source>
        <dbReference type="EnsemblMetazoa" id="ACHR006986-PA"/>
    </source>
</evidence>
<evidence type="ECO:0000313" key="3">
    <source>
        <dbReference type="Proteomes" id="UP000075881"/>
    </source>
</evidence>
<proteinExistence type="predicted"/>
<dbReference type="Proteomes" id="UP000075881">
    <property type="component" value="Unassembled WGS sequence"/>
</dbReference>
<reference evidence="2" key="2">
    <citation type="submission" date="2020-05" db="UniProtKB">
        <authorList>
            <consortium name="EnsemblMetazoa"/>
        </authorList>
    </citation>
    <scope>IDENTIFICATION</scope>
    <source>
        <strain evidence="2">ACHKN1017</strain>
    </source>
</reference>
<dbReference type="VEuPathDB" id="VectorBase:ACHR006986"/>